<dbReference type="RefSeq" id="WP_283715286.1">
    <property type="nucleotide sequence ID" value="NZ_JASJND010000003.1"/>
</dbReference>
<evidence type="ECO:0000313" key="2">
    <source>
        <dbReference type="Proteomes" id="UP001321481"/>
    </source>
</evidence>
<comment type="caution">
    <text evidence="1">The sequence shown here is derived from an EMBL/GenBank/DDBJ whole genome shotgun (WGS) entry which is preliminary data.</text>
</comment>
<organism evidence="1 2">
    <name type="scientific">Microbacterium dauci</name>
    <dbReference type="NCBI Taxonomy" id="3048008"/>
    <lineage>
        <taxon>Bacteria</taxon>
        <taxon>Bacillati</taxon>
        <taxon>Actinomycetota</taxon>
        <taxon>Actinomycetes</taxon>
        <taxon>Micrococcales</taxon>
        <taxon>Microbacteriaceae</taxon>
        <taxon>Microbacterium</taxon>
    </lineage>
</organism>
<accession>A0ABT6ZDU9</accession>
<gene>
    <name evidence="1" type="ORF">QNI14_05015</name>
</gene>
<sequence length="58" mass="6222">MTIPPDEFDVGEQPNCPMCGTVMHDVDGGYQCRGCGFFHPVAWVERPAAGDELPGLNG</sequence>
<reference evidence="1 2" key="1">
    <citation type="submission" date="2023-05" db="EMBL/GenBank/DDBJ databases">
        <title>Microbacterium dauci sp.nov., Isolated from Carrot Rhizosphere Soil.</title>
        <authorList>
            <person name="Xiao Z."/>
            <person name="Zheng J."/>
        </authorList>
    </citation>
    <scope>NUCLEOTIDE SEQUENCE [LARGE SCALE GENOMIC DNA]</scope>
    <source>
        <strain evidence="1 2">LX3-4</strain>
    </source>
</reference>
<dbReference type="Proteomes" id="UP001321481">
    <property type="component" value="Unassembled WGS sequence"/>
</dbReference>
<proteinExistence type="predicted"/>
<name>A0ABT6ZDU9_9MICO</name>
<protein>
    <submittedName>
        <fullName evidence="1">Uncharacterized protein</fullName>
    </submittedName>
</protein>
<evidence type="ECO:0000313" key="1">
    <source>
        <dbReference type="EMBL" id="MDJ1113807.1"/>
    </source>
</evidence>
<dbReference type="EMBL" id="JASJND010000003">
    <property type="protein sequence ID" value="MDJ1113807.1"/>
    <property type="molecule type" value="Genomic_DNA"/>
</dbReference>
<keyword evidence="2" id="KW-1185">Reference proteome</keyword>